<feature type="active site" evidence="15">
    <location>
        <position position="182"/>
    </location>
</feature>
<dbReference type="SUPFAM" id="SSF56112">
    <property type="entry name" value="Protein kinase-like (PK-like)"/>
    <property type="match status" value="1"/>
</dbReference>
<dbReference type="STRING" id="641665.GCA_002104455_01117"/>
<evidence type="ECO:0000256" key="4">
    <source>
        <dbReference type="ARBA" id="ARBA00011988"/>
    </source>
</evidence>
<dbReference type="NCBIfam" id="NF002475">
    <property type="entry name" value="PRK01723.1"/>
    <property type="match status" value="1"/>
</dbReference>
<dbReference type="GO" id="GO:0009244">
    <property type="term" value="P:lipopolysaccharide core region biosynthetic process"/>
    <property type="evidence" value="ECO:0007669"/>
    <property type="project" value="UniProtKB-UniRule"/>
</dbReference>
<keyword evidence="6 15" id="KW-0997">Cell inner membrane</keyword>
<proteinExistence type="inferred from homology"/>
<dbReference type="EC" id="2.7.1.166" evidence="4 15"/>
<dbReference type="RefSeq" id="WP_198951692.1">
    <property type="nucleotide sequence ID" value="NZ_FOBI01000012.1"/>
</dbReference>
<gene>
    <name evidence="15" type="primary">kdkA</name>
    <name evidence="16" type="ORF">SAMN05216262_11277</name>
</gene>
<keyword evidence="10 15" id="KW-0067">ATP-binding</keyword>
<keyword evidence="17" id="KW-1185">Reference proteome</keyword>
<evidence type="ECO:0000256" key="14">
    <source>
        <dbReference type="ARBA" id="ARBA00034417"/>
    </source>
</evidence>
<keyword evidence="11 15" id="KW-0448">Lipopolysaccharide biosynthesis</keyword>
<name>A0A1H7QSE2_9GAMM</name>
<reference evidence="17" key="1">
    <citation type="submission" date="2016-10" db="EMBL/GenBank/DDBJ databases">
        <authorList>
            <person name="Varghese N."/>
            <person name="Submissions S."/>
        </authorList>
    </citation>
    <scope>NUCLEOTIDE SEQUENCE [LARGE SCALE GENOMIC DNA]</scope>
    <source>
        <strain evidence="17">CGMCC 1.9127</strain>
    </source>
</reference>
<evidence type="ECO:0000256" key="2">
    <source>
        <dbReference type="ARBA" id="ARBA00004713"/>
    </source>
</evidence>
<protein>
    <recommendedName>
        <fullName evidence="13 15">3-deoxy-D-manno-octulosonic acid kinase</fullName>
        <shortName evidence="15">Kdo kinase</shortName>
        <ecNumber evidence="4 15">2.7.1.166</ecNumber>
    </recommendedName>
</protein>
<comment type="catalytic activity">
    <reaction evidence="14 15">
        <text>an alpha-Kdo-(2-&gt;6)-lipid IVA + ATP = a 4-O-phospho-alpha-Kdo-(2-&gt;6)-lipid IVA + ADP + H(+)</text>
        <dbReference type="Rhea" id="RHEA:74271"/>
        <dbReference type="ChEBI" id="CHEBI:15378"/>
        <dbReference type="ChEBI" id="CHEBI:30616"/>
        <dbReference type="ChEBI" id="CHEBI:176428"/>
        <dbReference type="ChEBI" id="CHEBI:193140"/>
        <dbReference type="ChEBI" id="CHEBI:456216"/>
        <dbReference type="EC" id="2.7.1.166"/>
    </reaction>
</comment>
<evidence type="ECO:0000256" key="9">
    <source>
        <dbReference type="ARBA" id="ARBA00022777"/>
    </source>
</evidence>
<evidence type="ECO:0000313" key="16">
    <source>
        <dbReference type="EMBL" id="SEL50545.1"/>
    </source>
</evidence>
<dbReference type="Pfam" id="PF06293">
    <property type="entry name" value="Kdo"/>
    <property type="match status" value="1"/>
</dbReference>
<evidence type="ECO:0000256" key="11">
    <source>
        <dbReference type="ARBA" id="ARBA00022985"/>
    </source>
</evidence>
<evidence type="ECO:0000256" key="8">
    <source>
        <dbReference type="ARBA" id="ARBA00022741"/>
    </source>
</evidence>
<evidence type="ECO:0000256" key="3">
    <source>
        <dbReference type="ARBA" id="ARBA00010327"/>
    </source>
</evidence>
<dbReference type="Gene3D" id="1.10.510.10">
    <property type="entry name" value="Transferase(Phosphotransferase) domain 1"/>
    <property type="match status" value="1"/>
</dbReference>
<evidence type="ECO:0000256" key="1">
    <source>
        <dbReference type="ARBA" id="ARBA00004515"/>
    </source>
</evidence>
<sequence length="252" mass="29482">MNQPAIVKPCHEKTFQQGKVYCRYQGAKINNFLPDMFDSHYWQQQQAIVGSAEGRGTTWFITTDQAEHGVQHWVLRHYYRGGLIGKVIHDHYFYTGMNNTRAAREFTLLQAMQELGLPAPEPVAFRIIKQGLWYQADLLSTRINNANDLVALLSAHAISVSLWQEIGRVIKMFHRHGIYHHDLNAHNILIDDKDKVWLIDFDQGEQRQQQNKWPAANLARLLRSFRKENAKLARWHWHEDNWQALLQGYNSN</sequence>
<dbReference type="UniPathway" id="UPA00958"/>
<dbReference type="AlphaFoldDB" id="A0A1H7QSE2"/>
<dbReference type="HAMAP" id="MF_00521">
    <property type="entry name" value="KDO_kinase"/>
    <property type="match status" value="1"/>
</dbReference>
<comment type="pathway">
    <text evidence="2 15">Bacterial outer membrane biogenesis; LPS core biosynthesis.</text>
</comment>
<evidence type="ECO:0000256" key="7">
    <source>
        <dbReference type="ARBA" id="ARBA00022679"/>
    </source>
</evidence>
<dbReference type="GO" id="GO:0016773">
    <property type="term" value="F:phosphotransferase activity, alcohol group as acceptor"/>
    <property type="evidence" value="ECO:0007669"/>
    <property type="project" value="UniProtKB-UniRule"/>
</dbReference>
<evidence type="ECO:0000256" key="5">
    <source>
        <dbReference type="ARBA" id="ARBA00022475"/>
    </source>
</evidence>
<accession>A0A1H7QSE2</accession>
<evidence type="ECO:0000256" key="15">
    <source>
        <dbReference type="HAMAP-Rule" id="MF_00521"/>
    </source>
</evidence>
<dbReference type="InterPro" id="IPR011009">
    <property type="entry name" value="Kinase-like_dom_sf"/>
</dbReference>
<dbReference type="EMBL" id="FOBI01000012">
    <property type="protein sequence ID" value="SEL50545.1"/>
    <property type="molecule type" value="Genomic_DNA"/>
</dbReference>
<keyword evidence="8 15" id="KW-0547">Nucleotide-binding</keyword>
<keyword evidence="5 15" id="KW-1003">Cell membrane</keyword>
<dbReference type="GO" id="GO:0005524">
    <property type="term" value="F:ATP binding"/>
    <property type="evidence" value="ECO:0007669"/>
    <property type="project" value="UniProtKB-UniRule"/>
</dbReference>
<dbReference type="GO" id="GO:0016301">
    <property type="term" value="F:kinase activity"/>
    <property type="evidence" value="ECO:0007669"/>
    <property type="project" value="UniProtKB-KW"/>
</dbReference>
<organism evidence="16 17">
    <name type="scientific">Colwellia chukchiensis</name>
    <dbReference type="NCBI Taxonomy" id="641665"/>
    <lineage>
        <taxon>Bacteria</taxon>
        <taxon>Pseudomonadati</taxon>
        <taxon>Pseudomonadota</taxon>
        <taxon>Gammaproteobacteria</taxon>
        <taxon>Alteromonadales</taxon>
        <taxon>Colwelliaceae</taxon>
        <taxon>Colwellia</taxon>
    </lineage>
</organism>
<evidence type="ECO:0000256" key="10">
    <source>
        <dbReference type="ARBA" id="ARBA00022840"/>
    </source>
</evidence>
<comment type="subcellular location">
    <subcellularLocation>
        <location evidence="1 15">Cell inner membrane</location>
        <topology evidence="1 15">Peripheral membrane protein</topology>
        <orientation evidence="1 15">Cytoplasmic side</orientation>
    </subcellularLocation>
</comment>
<dbReference type="InterPro" id="IPR022826">
    <property type="entry name" value="KDO_kinase"/>
</dbReference>
<evidence type="ECO:0000256" key="6">
    <source>
        <dbReference type="ARBA" id="ARBA00022519"/>
    </source>
</evidence>
<keyword evidence="7 15" id="KW-0808">Transferase</keyword>
<comment type="similarity">
    <text evidence="3 15">Belongs to the protein kinase superfamily. KdkA/RfaP family.</text>
</comment>
<evidence type="ECO:0000313" key="17">
    <source>
        <dbReference type="Proteomes" id="UP000199297"/>
    </source>
</evidence>
<evidence type="ECO:0000256" key="13">
    <source>
        <dbReference type="ARBA" id="ARBA00029511"/>
    </source>
</evidence>
<comment type="function">
    <text evidence="15">Catalyzes the ATP-dependent phosphorylation of the 3-deoxy-D-manno-octulosonic acid (Kdo) residue in Kdo-lipid IV(A) at the 4-OH position.</text>
</comment>
<dbReference type="GO" id="GO:0005886">
    <property type="term" value="C:plasma membrane"/>
    <property type="evidence" value="ECO:0007669"/>
    <property type="project" value="UniProtKB-SubCell"/>
</dbReference>
<keyword evidence="12 15" id="KW-0472">Membrane</keyword>
<evidence type="ECO:0000256" key="12">
    <source>
        <dbReference type="ARBA" id="ARBA00023136"/>
    </source>
</evidence>
<keyword evidence="9 15" id="KW-0418">Kinase</keyword>
<dbReference type="Proteomes" id="UP000199297">
    <property type="component" value="Unassembled WGS sequence"/>
</dbReference>